<dbReference type="EMBL" id="BIFQ01000001">
    <property type="protein sequence ID" value="GCE07590.1"/>
    <property type="molecule type" value="Genomic_DNA"/>
</dbReference>
<comment type="caution">
    <text evidence="1">The sequence shown here is derived from an EMBL/GenBank/DDBJ whole genome shotgun (WGS) entry which is preliminary data.</text>
</comment>
<dbReference type="SUPFAM" id="SSF52540">
    <property type="entry name" value="P-loop containing nucleoside triphosphate hydrolases"/>
    <property type="match status" value="1"/>
</dbReference>
<dbReference type="InterPro" id="IPR052922">
    <property type="entry name" value="Cytidylate_Kinase-2"/>
</dbReference>
<dbReference type="OrthoDB" id="1201990at2"/>
<gene>
    <name evidence="1" type="ORF">KDAU_49190</name>
</gene>
<evidence type="ECO:0008006" key="3">
    <source>
        <dbReference type="Google" id="ProtNLM"/>
    </source>
</evidence>
<dbReference type="RefSeq" id="WP_126598969.1">
    <property type="nucleotide sequence ID" value="NZ_BIFQ01000001.1"/>
</dbReference>
<proteinExistence type="predicted"/>
<dbReference type="PANTHER" id="PTHR37816">
    <property type="entry name" value="YALI0E33011P"/>
    <property type="match status" value="1"/>
</dbReference>
<organism evidence="1 2">
    <name type="scientific">Dictyobacter aurantiacus</name>
    <dbReference type="NCBI Taxonomy" id="1936993"/>
    <lineage>
        <taxon>Bacteria</taxon>
        <taxon>Bacillati</taxon>
        <taxon>Chloroflexota</taxon>
        <taxon>Ktedonobacteria</taxon>
        <taxon>Ktedonobacterales</taxon>
        <taxon>Dictyobacteraceae</taxon>
        <taxon>Dictyobacter</taxon>
    </lineage>
</organism>
<dbReference type="InterPro" id="IPR027417">
    <property type="entry name" value="P-loop_NTPase"/>
</dbReference>
<protein>
    <recommendedName>
        <fullName evidence="3">DNA topology modulation protein FlaR</fullName>
    </recommendedName>
</protein>
<dbReference type="Gene3D" id="3.40.50.300">
    <property type="entry name" value="P-loop containing nucleotide triphosphate hydrolases"/>
    <property type="match status" value="1"/>
</dbReference>
<name>A0A401ZLA3_9CHLR</name>
<evidence type="ECO:0000313" key="1">
    <source>
        <dbReference type="EMBL" id="GCE07590.1"/>
    </source>
</evidence>
<evidence type="ECO:0000313" key="2">
    <source>
        <dbReference type="Proteomes" id="UP000287224"/>
    </source>
</evidence>
<reference evidence="2" key="1">
    <citation type="submission" date="2018-12" db="EMBL/GenBank/DDBJ databases">
        <title>Tengunoibacter tsumagoiensis gen. nov., sp. nov., Dictyobacter kobayashii sp. nov., D. alpinus sp. nov., and D. joshuensis sp. nov. and description of Dictyobacteraceae fam. nov. within the order Ktedonobacterales isolated from Tengu-no-mugimeshi.</title>
        <authorList>
            <person name="Wang C.M."/>
            <person name="Zheng Y."/>
            <person name="Sakai Y."/>
            <person name="Toyoda A."/>
            <person name="Minakuchi Y."/>
            <person name="Abe K."/>
            <person name="Yokota A."/>
            <person name="Yabe S."/>
        </authorList>
    </citation>
    <scope>NUCLEOTIDE SEQUENCE [LARGE SCALE GENOMIC DNA]</scope>
    <source>
        <strain evidence="2">S-27</strain>
    </source>
</reference>
<keyword evidence="2" id="KW-1185">Reference proteome</keyword>
<accession>A0A401ZLA3</accession>
<dbReference type="AlphaFoldDB" id="A0A401ZLA3"/>
<dbReference type="Proteomes" id="UP000287224">
    <property type="component" value="Unassembled WGS sequence"/>
</dbReference>
<dbReference type="PANTHER" id="PTHR37816:SF2">
    <property type="entry name" value="DNA TOPOLOGY MODULATION PROTEIN FLAR-RELATED PROTEIN"/>
    <property type="match status" value="1"/>
</dbReference>
<sequence>MLQKKGYRMLKIQILGGPGSGKTTLGAEIGARFDLPFYETDVIGMKNGMQHSAWIRDAFEISPLPGWSIEGGGLIWNEPILAQADYIVLLEVPWRTAAYRIVRRHISKSLRGVNPYPGIRSLILFLRDSRRYYLNQCWPELIEAMDRCLAEQIPASLDSEQLLTRCETYGVKIIQTPTAAFMRQYLEKYRQKLIIVRNNAERARLLDFLAQQRCPSPVGIYVFLTIIKMLYK</sequence>